<feature type="domain" description="HD" evidence="3">
    <location>
        <begin position="232"/>
        <end position="349"/>
    </location>
</feature>
<evidence type="ECO:0000256" key="2">
    <source>
        <dbReference type="SAM" id="Phobius"/>
    </source>
</evidence>
<evidence type="ECO:0000256" key="1">
    <source>
        <dbReference type="SAM" id="Coils"/>
    </source>
</evidence>
<name>A0A0N1EBX9_9HELI</name>
<accession>A0A0N1EBX9</accession>
<dbReference type="InterPro" id="IPR006674">
    <property type="entry name" value="HD_domain"/>
</dbReference>
<dbReference type="RefSeq" id="WP_054198540.1">
    <property type="nucleotide sequence ID" value="NZ_FZMV01000002.1"/>
</dbReference>
<reference evidence="4 5" key="1">
    <citation type="submission" date="2014-06" db="EMBL/GenBank/DDBJ databases">
        <title>Helicobacter pullorum isolates in fresh chicken meat - phenotypic and genotypic features.</title>
        <authorList>
            <person name="Borges V."/>
            <person name="Santos A."/>
            <person name="Correia C.B."/>
            <person name="Saraiva M."/>
            <person name="Menard A."/>
            <person name="Vieira L."/>
            <person name="Sampaio D.A."/>
            <person name="Gomes J.P."/>
            <person name="Oleastro M."/>
        </authorList>
    </citation>
    <scope>NUCLEOTIDE SEQUENCE [LARGE SCALE GENOMIC DNA]</scope>
    <source>
        <strain evidence="4 5">229334/12</strain>
    </source>
</reference>
<protein>
    <recommendedName>
        <fullName evidence="3">HD domain-containing protein</fullName>
    </recommendedName>
</protein>
<gene>
    <name evidence="4" type="ORF">HPU229334_11330</name>
</gene>
<dbReference type="AlphaFoldDB" id="A0A0N1EBX9"/>
<dbReference type="EMBL" id="JNOC01000078">
    <property type="protein sequence ID" value="KPH54982.1"/>
    <property type="molecule type" value="Genomic_DNA"/>
</dbReference>
<feature type="transmembrane region" description="Helical" evidence="2">
    <location>
        <begin position="70"/>
        <end position="88"/>
    </location>
</feature>
<evidence type="ECO:0000313" key="4">
    <source>
        <dbReference type="EMBL" id="KPH54982.1"/>
    </source>
</evidence>
<feature type="transmembrane region" description="Helical" evidence="2">
    <location>
        <begin position="21"/>
        <end position="42"/>
    </location>
</feature>
<evidence type="ECO:0000313" key="5">
    <source>
        <dbReference type="Proteomes" id="UP000037997"/>
    </source>
</evidence>
<feature type="coiled-coil region" evidence="1">
    <location>
        <begin position="360"/>
        <end position="389"/>
    </location>
</feature>
<dbReference type="Gene3D" id="1.10.3210.10">
    <property type="entry name" value="Hypothetical protein af1432"/>
    <property type="match status" value="1"/>
</dbReference>
<dbReference type="SUPFAM" id="SSF109604">
    <property type="entry name" value="HD-domain/PDEase-like"/>
    <property type="match status" value="1"/>
</dbReference>
<dbReference type="Pfam" id="PF01966">
    <property type="entry name" value="HD"/>
    <property type="match status" value="1"/>
</dbReference>
<dbReference type="PATRIC" id="fig|35818.11.peg.2241"/>
<evidence type="ECO:0000259" key="3">
    <source>
        <dbReference type="Pfam" id="PF01966"/>
    </source>
</evidence>
<keyword evidence="2" id="KW-0812">Transmembrane</keyword>
<keyword evidence="2" id="KW-1133">Transmembrane helix</keyword>
<dbReference type="CDD" id="cd00077">
    <property type="entry name" value="HDc"/>
    <property type="match status" value="1"/>
</dbReference>
<organism evidence="4 5">
    <name type="scientific">Helicobacter pullorum</name>
    <dbReference type="NCBI Taxonomy" id="35818"/>
    <lineage>
        <taxon>Bacteria</taxon>
        <taxon>Pseudomonadati</taxon>
        <taxon>Campylobacterota</taxon>
        <taxon>Epsilonproteobacteria</taxon>
        <taxon>Campylobacterales</taxon>
        <taxon>Helicobacteraceae</taxon>
        <taxon>Helicobacter</taxon>
    </lineage>
</organism>
<dbReference type="InterPro" id="IPR003607">
    <property type="entry name" value="HD/PDEase_dom"/>
</dbReference>
<comment type="caution">
    <text evidence="4">The sequence shown here is derived from an EMBL/GenBank/DDBJ whole genome shotgun (WGS) entry which is preliminary data.</text>
</comment>
<dbReference type="Proteomes" id="UP000037997">
    <property type="component" value="Unassembled WGS sequence"/>
</dbReference>
<proteinExistence type="predicted"/>
<sequence>MLSVIENSVKFVLKHRYLRMGINYIVISLVFFFFVVAFMIFYKTGVIYYNPTILLHKKTYLWLWENYKTIFIFAVFIEQFMLWLFLFYNKAKTNKSSFQQEEVEKVPLENFVHLWLSEEEMEDLYKKTPQKEKQLRMIRDPESLEVWINTVNDLFIDEIKLFIYEVIRPNFELFSEKELQMLVMFLSFLQENKECPSVTSIYHSDSNKAYKEDMITLNISAYEALSKYVPLLTHSLNVAKNAVKIIELEKISVSKKKKIIPQSILASLAHDLGKIERYNSQVTTNKDYVKRVKELPHQEISSMIVNEIGYIGIKMDDEYIKEIARVVKMHHTPINKDDLLLYILIQADWATRNKEKLYCIEQIKNEAKKKNEQEAKEVIEKNTETTQQESIETKTIHIAEFENRSSSEVLGLKNKDSYIAMLNLTRETRKNTIKEFAIFFKDIPLKYIHNDSLLVFLKEKGMADVETILYKLQNALKDKHTIAYLSLKGIDNAYKAINVLQKALFSNNGEIINAEDFIEAEKDTLGKKEENIVIPSDFQDKIKNAKESLTTIGPSKKSDIKESAFECDKFAEAIFSQIREKVGEPFSGSSSFCAVPYKTRSRILVSSQFFISLIEEVSKCSRGEAIKRANYFVKYYGSKDSNPRYIYDINVTKGYYTSIYFLVENGKKFEYICVPFDRKALNIDNAKMDYYTKKETLKNIKIEQFMQF</sequence>
<dbReference type="STRING" id="35818.HPU229336_04920"/>
<keyword evidence="1" id="KW-0175">Coiled coil</keyword>
<keyword evidence="2" id="KW-0472">Membrane</keyword>